<evidence type="ECO:0000259" key="12">
    <source>
        <dbReference type="PROSITE" id="PS50802"/>
    </source>
</evidence>
<evidence type="ECO:0000256" key="3">
    <source>
        <dbReference type="ARBA" id="ARBA00012759"/>
    </source>
</evidence>
<feature type="compositionally biased region" description="Low complexity" evidence="11">
    <location>
        <begin position="50"/>
        <end position="60"/>
    </location>
</feature>
<dbReference type="Proteomes" id="UP000582659">
    <property type="component" value="Unassembled WGS sequence"/>
</dbReference>
<dbReference type="SMR" id="A0A7I8XB37"/>
<keyword evidence="9" id="KW-0788">Thiol protease</keyword>
<evidence type="ECO:0000256" key="4">
    <source>
        <dbReference type="ARBA" id="ARBA00022670"/>
    </source>
</evidence>
<dbReference type="CDD" id="cd22768">
    <property type="entry name" value="OTU_OTUD7"/>
    <property type="match status" value="1"/>
</dbReference>
<evidence type="ECO:0000313" key="14">
    <source>
        <dbReference type="Proteomes" id="UP000659654"/>
    </source>
</evidence>
<feature type="region of interest" description="Disordered" evidence="11">
    <location>
        <begin position="41"/>
        <end position="60"/>
    </location>
</feature>
<evidence type="ECO:0000256" key="9">
    <source>
        <dbReference type="ARBA" id="ARBA00022807"/>
    </source>
</evidence>
<dbReference type="EC" id="3.4.19.12" evidence="3"/>
<feature type="domain" description="OTU" evidence="12">
    <location>
        <begin position="121"/>
        <end position="297"/>
    </location>
</feature>
<dbReference type="GO" id="GO:0035871">
    <property type="term" value="P:protein K11-linked deubiquitination"/>
    <property type="evidence" value="ECO:0007669"/>
    <property type="project" value="TreeGrafter"/>
</dbReference>
<evidence type="ECO:0000256" key="6">
    <source>
        <dbReference type="ARBA" id="ARBA00022771"/>
    </source>
</evidence>
<dbReference type="AlphaFoldDB" id="A0A7I8XB37"/>
<evidence type="ECO:0000256" key="7">
    <source>
        <dbReference type="ARBA" id="ARBA00022786"/>
    </source>
</evidence>
<dbReference type="GO" id="GO:0004843">
    <property type="term" value="F:cysteine-type deubiquitinase activity"/>
    <property type="evidence" value="ECO:0007669"/>
    <property type="project" value="UniProtKB-EC"/>
</dbReference>
<sequence>MTKEEEEEYIQEQQDGNPMRHGKKVARFHSDLRAMASTSLGNGHQNCVHSSEPNSSSASSTLNRRVLRIPAYAFILPNFDQFPDDFRRFLEKEMIEIHTLKRLEASGHLNWWCLQNASQRLWPLVTTGDGNCLLHAASLGIWGIHDRQLNLRQALYDVLTQDNRRNSFYRRWRWHESKTNLQSELVLNEDEWEKEWKSVIDLASATPRPNTDVDGNNSNEQVYESLEAIHVFALAQVLRRPIIVVADTVLRNANGEELAPIPFGGVYLPLEFSPDQCHRGPLVLCYDASHFSALVAMRQSNSNYLQTVPIIDRFRNLLPVHFSADPGPEFTWWRDGKDQEIAMKLEAEQSDDRMLELMGTYMDIVKMDLRRGSIKKSLPFVGETEFAPSVPLKLMAIASGKNDSHRHRFFNELRQHFRWLTRKSKRKSSKARFSATELRQSNCVLAVLLHNYSHQYIEKMFENYLVGVRERYERYQKVPSSVSIPKNRLSRSFSSSSVHLSCLNCKRHTASLSTTFLCSNCFEDQKREMASLGSSSSPQSQSSTGNSSFERCSHSDSAYCSKSSTMPALSDNLEELNIKMKDRFDFDDSYQTAQMSPRSPRAMVQPRSPRSPIHRGEAPFKVNVTVKEYGDYGRGFHNSDYGHHTPQSAHSVVRHRPREYDDSIYYTPRNDPYPKFNYSNQTDNVLINRMNDISINSRPRPTNFDGRYTLNGPREHSIDRTPVFSPVQRFVSDIQINVCKEASPPSLTLPRPSP</sequence>
<proteinExistence type="inferred from homology"/>
<keyword evidence="5" id="KW-0479">Metal-binding</keyword>
<dbReference type="InterPro" id="IPR003323">
    <property type="entry name" value="OTU_dom"/>
</dbReference>
<dbReference type="PROSITE" id="PS50802">
    <property type="entry name" value="OTU"/>
    <property type="match status" value="1"/>
</dbReference>
<keyword evidence="6" id="KW-0863">Zinc-finger</keyword>
<keyword evidence="10" id="KW-0862">Zinc</keyword>
<evidence type="ECO:0000256" key="5">
    <source>
        <dbReference type="ARBA" id="ARBA00022723"/>
    </source>
</evidence>
<dbReference type="GO" id="GO:0005634">
    <property type="term" value="C:nucleus"/>
    <property type="evidence" value="ECO:0007669"/>
    <property type="project" value="TreeGrafter"/>
</dbReference>
<dbReference type="Pfam" id="PF02338">
    <property type="entry name" value="OTU"/>
    <property type="match status" value="1"/>
</dbReference>
<feature type="compositionally biased region" description="Acidic residues" evidence="11">
    <location>
        <begin position="1"/>
        <end position="10"/>
    </location>
</feature>
<feature type="region of interest" description="Disordered" evidence="11">
    <location>
        <begin position="592"/>
        <end position="615"/>
    </location>
</feature>
<dbReference type="GO" id="GO:0071108">
    <property type="term" value="P:protein K48-linked deubiquitination"/>
    <property type="evidence" value="ECO:0007669"/>
    <property type="project" value="TreeGrafter"/>
</dbReference>
<dbReference type="PANTHER" id="PTHR13367">
    <property type="entry name" value="UBIQUITIN THIOESTERASE"/>
    <property type="match status" value="1"/>
</dbReference>
<evidence type="ECO:0000256" key="8">
    <source>
        <dbReference type="ARBA" id="ARBA00022801"/>
    </source>
</evidence>
<evidence type="ECO:0000256" key="1">
    <source>
        <dbReference type="ARBA" id="ARBA00000707"/>
    </source>
</evidence>
<evidence type="ECO:0000256" key="11">
    <source>
        <dbReference type="SAM" id="MobiDB-lite"/>
    </source>
</evidence>
<dbReference type="InterPro" id="IPR051346">
    <property type="entry name" value="OTU_Deubiquitinase"/>
</dbReference>
<gene>
    <name evidence="13" type="ORF">BXYJ_LOCUS1087</name>
</gene>
<accession>A0A7I8XB37</accession>
<dbReference type="GO" id="GO:0071947">
    <property type="term" value="P:protein deubiquitination involved in ubiquitin-dependent protein catabolic process"/>
    <property type="evidence" value="ECO:0007669"/>
    <property type="project" value="TreeGrafter"/>
</dbReference>
<dbReference type="GO" id="GO:0070530">
    <property type="term" value="F:K63-linked polyubiquitin modification-dependent protein binding"/>
    <property type="evidence" value="ECO:0007669"/>
    <property type="project" value="TreeGrafter"/>
</dbReference>
<comment type="similarity">
    <text evidence="2">Belongs to the peptidase C64 family.</text>
</comment>
<reference evidence="13" key="1">
    <citation type="submission" date="2020-09" db="EMBL/GenBank/DDBJ databases">
        <authorList>
            <person name="Kikuchi T."/>
        </authorList>
    </citation>
    <scope>NUCLEOTIDE SEQUENCE</scope>
    <source>
        <strain evidence="13">Ka4C1</strain>
    </source>
</reference>
<dbReference type="Proteomes" id="UP000659654">
    <property type="component" value="Unassembled WGS sequence"/>
</dbReference>
<dbReference type="GO" id="GO:0070536">
    <property type="term" value="P:protein K63-linked deubiquitination"/>
    <property type="evidence" value="ECO:0007669"/>
    <property type="project" value="TreeGrafter"/>
</dbReference>
<protein>
    <recommendedName>
        <fullName evidence="3">ubiquitinyl hydrolase 1</fullName>
        <ecNumber evidence="3">3.4.19.12</ecNumber>
    </recommendedName>
</protein>
<name>A0A7I8XB37_BURXY</name>
<keyword evidence="4" id="KW-0645">Protease</keyword>
<comment type="catalytic activity">
    <reaction evidence="1">
        <text>Thiol-dependent hydrolysis of ester, thioester, amide, peptide and isopeptide bonds formed by the C-terminal Gly of ubiquitin (a 76-residue protein attached to proteins as an intracellular targeting signal).</text>
        <dbReference type="EC" id="3.4.19.12"/>
    </reaction>
</comment>
<dbReference type="GO" id="GO:0005737">
    <property type="term" value="C:cytoplasm"/>
    <property type="evidence" value="ECO:0007669"/>
    <property type="project" value="TreeGrafter"/>
</dbReference>
<dbReference type="EMBL" id="CAJFDI010000001">
    <property type="protein sequence ID" value="CAD5208851.1"/>
    <property type="molecule type" value="Genomic_DNA"/>
</dbReference>
<keyword evidence="7" id="KW-0833">Ubl conjugation pathway</keyword>
<evidence type="ECO:0000256" key="2">
    <source>
        <dbReference type="ARBA" id="ARBA00005865"/>
    </source>
</evidence>
<keyword evidence="14" id="KW-1185">Reference proteome</keyword>
<keyword evidence="8" id="KW-0378">Hydrolase</keyword>
<comment type="caution">
    <text evidence="13">The sequence shown here is derived from an EMBL/GenBank/DDBJ whole genome shotgun (WGS) entry which is preliminary data.</text>
</comment>
<organism evidence="13 14">
    <name type="scientific">Bursaphelenchus xylophilus</name>
    <name type="common">Pinewood nematode worm</name>
    <name type="synonym">Aphelenchoides xylophilus</name>
    <dbReference type="NCBI Taxonomy" id="6326"/>
    <lineage>
        <taxon>Eukaryota</taxon>
        <taxon>Metazoa</taxon>
        <taxon>Ecdysozoa</taxon>
        <taxon>Nematoda</taxon>
        <taxon>Chromadorea</taxon>
        <taxon>Rhabditida</taxon>
        <taxon>Tylenchina</taxon>
        <taxon>Tylenchomorpha</taxon>
        <taxon>Aphelenchoidea</taxon>
        <taxon>Aphelenchoididae</taxon>
        <taxon>Bursaphelenchus</taxon>
    </lineage>
</organism>
<dbReference type="OrthoDB" id="10064699at2759"/>
<feature type="region of interest" description="Disordered" evidence="11">
    <location>
        <begin position="1"/>
        <end position="22"/>
    </location>
</feature>
<dbReference type="GO" id="GO:0008270">
    <property type="term" value="F:zinc ion binding"/>
    <property type="evidence" value="ECO:0007669"/>
    <property type="project" value="UniProtKB-KW"/>
</dbReference>
<dbReference type="PANTHER" id="PTHR13367:SF27">
    <property type="entry name" value="OTU DOMAIN-CONTAINING PROTEIN"/>
    <property type="match status" value="1"/>
</dbReference>
<dbReference type="EMBL" id="CAJFCV020000001">
    <property type="protein sequence ID" value="CAG9083102.1"/>
    <property type="molecule type" value="Genomic_DNA"/>
</dbReference>
<evidence type="ECO:0000256" key="10">
    <source>
        <dbReference type="ARBA" id="ARBA00022833"/>
    </source>
</evidence>
<evidence type="ECO:0000313" key="13">
    <source>
        <dbReference type="EMBL" id="CAD5208851.1"/>
    </source>
</evidence>